<keyword evidence="2" id="KW-1185">Reference proteome</keyword>
<accession>A0A517XYI1</accession>
<reference evidence="1 2" key="1">
    <citation type="submission" date="2019-02" db="EMBL/GenBank/DDBJ databases">
        <title>Deep-cultivation of Planctomycetes and their phenomic and genomic characterization uncovers novel biology.</title>
        <authorList>
            <person name="Wiegand S."/>
            <person name="Jogler M."/>
            <person name="Boedeker C."/>
            <person name="Pinto D."/>
            <person name="Vollmers J."/>
            <person name="Rivas-Marin E."/>
            <person name="Kohn T."/>
            <person name="Peeters S.H."/>
            <person name="Heuer A."/>
            <person name="Rast P."/>
            <person name="Oberbeckmann S."/>
            <person name="Bunk B."/>
            <person name="Jeske O."/>
            <person name="Meyerdierks A."/>
            <person name="Storesund J.E."/>
            <person name="Kallscheuer N."/>
            <person name="Luecker S."/>
            <person name="Lage O.M."/>
            <person name="Pohl T."/>
            <person name="Merkel B.J."/>
            <person name="Hornburger P."/>
            <person name="Mueller R.-W."/>
            <person name="Bruemmer F."/>
            <person name="Labrenz M."/>
            <person name="Spormann A.M."/>
            <person name="Op den Camp H."/>
            <person name="Overmann J."/>
            <person name="Amann R."/>
            <person name="Jetten M.S.M."/>
            <person name="Mascher T."/>
            <person name="Medema M.H."/>
            <person name="Devos D.P."/>
            <person name="Kaster A.-K."/>
            <person name="Ovreas L."/>
            <person name="Rohde M."/>
            <person name="Galperin M.Y."/>
            <person name="Jogler C."/>
        </authorList>
    </citation>
    <scope>NUCLEOTIDE SEQUENCE [LARGE SCALE GENOMIC DNA]</scope>
    <source>
        <strain evidence="1 2">ETA_A1</strain>
    </source>
</reference>
<dbReference type="RefSeq" id="WP_145242430.1">
    <property type="nucleotide sequence ID" value="NZ_CP036273.1"/>
</dbReference>
<protein>
    <submittedName>
        <fullName evidence="1">Uncharacterized protein</fullName>
    </submittedName>
</protein>
<sequence>MVPLPTLDLVPALHDAFVRGDAAELDALLGPADPAADLRALLSLADAPRLHRLRDKLYDGRVVAHCFRRGAGAATEGCVAFWLTGVTSVAELLALDFPSDDHRRAACRSLRAWGDGTLTRDMVFAGLEGAIWDTVHTDDPLG</sequence>
<organism evidence="1 2">
    <name type="scientific">Urbifossiella limnaea</name>
    <dbReference type="NCBI Taxonomy" id="2528023"/>
    <lineage>
        <taxon>Bacteria</taxon>
        <taxon>Pseudomonadati</taxon>
        <taxon>Planctomycetota</taxon>
        <taxon>Planctomycetia</taxon>
        <taxon>Gemmatales</taxon>
        <taxon>Gemmataceae</taxon>
        <taxon>Urbifossiella</taxon>
    </lineage>
</organism>
<dbReference type="EMBL" id="CP036273">
    <property type="protein sequence ID" value="QDU22577.1"/>
    <property type="molecule type" value="Genomic_DNA"/>
</dbReference>
<gene>
    <name evidence="1" type="ORF">ETAA1_45600</name>
</gene>
<dbReference type="AlphaFoldDB" id="A0A517XYI1"/>
<dbReference type="KEGG" id="uli:ETAA1_45600"/>
<proteinExistence type="predicted"/>
<dbReference type="Proteomes" id="UP000319576">
    <property type="component" value="Chromosome"/>
</dbReference>
<evidence type="ECO:0000313" key="2">
    <source>
        <dbReference type="Proteomes" id="UP000319576"/>
    </source>
</evidence>
<name>A0A517XYI1_9BACT</name>
<evidence type="ECO:0000313" key="1">
    <source>
        <dbReference type="EMBL" id="QDU22577.1"/>
    </source>
</evidence>